<evidence type="ECO:0000256" key="1">
    <source>
        <dbReference type="SAM" id="MobiDB-lite"/>
    </source>
</evidence>
<dbReference type="Proteomes" id="UP001218208">
    <property type="component" value="Unassembled WGS sequence"/>
</dbReference>
<reference evidence="2" key="1">
    <citation type="submission" date="2022-07" db="EMBL/GenBank/DDBJ databases">
        <authorList>
            <consortium name="DAFM: The Division of Animal and Food Microbiology"/>
        </authorList>
    </citation>
    <scope>NUCLEOTIDE SEQUENCE</scope>
    <source>
        <strain evidence="2">19MO01SH01-2</strain>
    </source>
</reference>
<evidence type="ECO:0000313" key="2">
    <source>
        <dbReference type="EMBL" id="EKT4091349.1"/>
    </source>
</evidence>
<proteinExistence type="predicted"/>
<gene>
    <name evidence="2" type="ORF">QEG23_000832</name>
</gene>
<comment type="caution">
    <text evidence="2">The sequence shown here is derived from an EMBL/GenBank/DDBJ whole genome shotgun (WGS) entry which is preliminary data.</text>
</comment>
<sequence>MAWIYWVQLWPLIWVRLERAEHRRSGEGEEARVSERSEFPRRPSTGRGAQGTDAQHRLVTGGTFLLVTFLCVQRKVTPMNNEAPSARATCKTPQPF</sequence>
<dbReference type="RefSeq" id="WP_153856883.1">
    <property type="nucleotide sequence ID" value="NZ_CP029773.1"/>
</dbReference>
<feature type="region of interest" description="Disordered" evidence="1">
    <location>
        <begin position="22"/>
        <end position="54"/>
    </location>
</feature>
<feature type="compositionally biased region" description="Basic and acidic residues" evidence="1">
    <location>
        <begin position="22"/>
        <end position="41"/>
    </location>
</feature>
<evidence type="ECO:0000313" key="3">
    <source>
        <dbReference type="Proteomes" id="UP001218208"/>
    </source>
</evidence>
<accession>A0AAI9BZ36</accession>
<dbReference type="AlphaFoldDB" id="A0AAI9BZ36"/>
<name>A0AAI9BZ36_STEMA</name>
<dbReference type="EMBL" id="ABLOJW010000003">
    <property type="protein sequence ID" value="EKT4091349.1"/>
    <property type="molecule type" value="Genomic_DNA"/>
</dbReference>
<organism evidence="2 3">
    <name type="scientific">Stenotrophomonas maltophilia</name>
    <name type="common">Pseudomonas maltophilia</name>
    <name type="synonym">Xanthomonas maltophilia</name>
    <dbReference type="NCBI Taxonomy" id="40324"/>
    <lineage>
        <taxon>Bacteria</taxon>
        <taxon>Pseudomonadati</taxon>
        <taxon>Pseudomonadota</taxon>
        <taxon>Gammaproteobacteria</taxon>
        <taxon>Lysobacterales</taxon>
        <taxon>Lysobacteraceae</taxon>
        <taxon>Stenotrophomonas</taxon>
        <taxon>Stenotrophomonas maltophilia group</taxon>
    </lineage>
</organism>
<protein>
    <submittedName>
        <fullName evidence="2">Uncharacterized protein</fullName>
    </submittedName>
</protein>